<keyword evidence="3" id="KW-1185">Reference proteome</keyword>
<dbReference type="PANTHER" id="PTHR10974">
    <property type="entry name" value="FI08016P-RELATED"/>
    <property type="match status" value="1"/>
</dbReference>
<accession>A0A016SFY5</accession>
<keyword evidence="1" id="KW-0472">Membrane</keyword>
<evidence type="ECO:0000313" key="3">
    <source>
        <dbReference type="Proteomes" id="UP000024635"/>
    </source>
</evidence>
<dbReference type="EMBL" id="JARK01001567">
    <property type="protein sequence ID" value="EYB89505.1"/>
    <property type="molecule type" value="Genomic_DNA"/>
</dbReference>
<dbReference type="AlphaFoldDB" id="A0A016SFY5"/>
<dbReference type="GO" id="GO:0005615">
    <property type="term" value="C:extracellular space"/>
    <property type="evidence" value="ECO:0007669"/>
    <property type="project" value="TreeGrafter"/>
</dbReference>
<dbReference type="STRING" id="53326.A0A016SFY5"/>
<feature type="transmembrane region" description="Helical" evidence="1">
    <location>
        <begin position="6"/>
        <end position="31"/>
    </location>
</feature>
<gene>
    <name evidence="2" type="primary">Acey_s0231.g3011</name>
    <name evidence="2" type="ORF">Y032_0231g3011</name>
</gene>
<comment type="caution">
    <text evidence="2">The sequence shown here is derived from an EMBL/GenBank/DDBJ whole genome shotgun (WGS) entry which is preliminary data.</text>
</comment>
<dbReference type="PROSITE" id="PS51257">
    <property type="entry name" value="PROKAR_LIPOPROTEIN"/>
    <property type="match status" value="1"/>
</dbReference>
<dbReference type="InterPro" id="IPR004245">
    <property type="entry name" value="DUF229"/>
</dbReference>
<dbReference type="Pfam" id="PF02995">
    <property type="entry name" value="DUF229"/>
    <property type="match status" value="1"/>
</dbReference>
<name>A0A016SFY5_9BILA</name>
<keyword evidence="1" id="KW-1133">Transmembrane helix</keyword>
<organism evidence="2 3">
    <name type="scientific">Ancylostoma ceylanicum</name>
    <dbReference type="NCBI Taxonomy" id="53326"/>
    <lineage>
        <taxon>Eukaryota</taxon>
        <taxon>Metazoa</taxon>
        <taxon>Ecdysozoa</taxon>
        <taxon>Nematoda</taxon>
        <taxon>Chromadorea</taxon>
        <taxon>Rhabditida</taxon>
        <taxon>Rhabditina</taxon>
        <taxon>Rhabditomorpha</taxon>
        <taxon>Strongyloidea</taxon>
        <taxon>Ancylostomatidae</taxon>
        <taxon>Ancylostomatinae</taxon>
        <taxon>Ancylostoma</taxon>
    </lineage>
</organism>
<evidence type="ECO:0000313" key="2">
    <source>
        <dbReference type="EMBL" id="EYB89505.1"/>
    </source>
</evidence>
<evidence type="ECO:0000256" key="1">
    <source>
        <dbReference type="SAM" id="Phobius"/>
    </source>
</evidence>
<proteinExistence type="predicted"/>
<protein>
    <submittedName>
        <fullName evidence="2">Uncharacterized protein</fullName>
    </submittedName>
</protein>
<dbReference type="PANTHER" id="PTHR10974:SF75">
    <property type="entry name" value="SULFATASE DOMAIN-CONTAINING PROTEIN"/>
    <property type="match status" value="1"/>
</dbReference>
<keyword evidence="1" id="KW-0812">Transmembrane</keyword>
<dbReference type="Proteomes" id="UP000024635">
    <property type="component" value="Unassembled WGS sequence"/>
</dbReference>
<dbReference type="OrthoDB" id="5782315at2759"/>
<reference evidence="3" key="1">
    <citation type="journal article" date="2015" name="Nat. Genet.">
        <title>The genome and transcriptome of the zoonotic hookworm Ancylostoma ceylanicum identify infection-specific gene families.</title>
        <authorList>
            <person name="Schwarz E.M."/>
            <person name="Hu Y."/>
            <person name="Antoshechkin I."/>
            <person name="Miller M.M."/>
            <person name="Sternberg P.W."/>
            <person name="Aroian R.V."/>
        </authorList>
    </citation>
    <scope>NUCLEOTIDE SEQUENCE</scope>
    <source>
        <strain evidence="3">HY135</strain>
    </source>
</reference>
<sequence length="350" mass="40479">MKVSPLLYLITTLGCVYIVVYVVFVGIIDVAPLQKLAIKMALDEESIDLFDYCPFEYPDPWDGSIAKYIDVKHGFKTDCPSNNDFQPITEVHSGSVLLKKGYERFKCKARCIFYMADRKYTASEWKTIEKTKFPCDFIETDCKFQNDTKKFIHMRIEEKKSPIQMPALKREQYPDVHLIVLDSVASSHLIRALPRTVNILLNGMEAVQFRKFNKVGSNSRPNGFAALLGKTTEPVVRTLMKLKTIEPDLDYTKFCSNYLDNKTYIPAIYGSAGYKTFDAEDYVATLMYYPNCRGLKYNALDHYYRQFYLRVREDKELSNTHEKGSCRGSVDNILEFLGYYVNSYKVKEII</sequence>